<evidence type="ECO:0000313" key="3">
    <source>
        <dbReference type="EMBL" id="GAU95368.1"/>
    </source>
</evidence>
<sequence length="190" mass="20822">MERYKTSKQDGCSVLIIHLVLVAVLASATDALSAHGFKCLTCESGQCSQPSAPLNREDIFHCSMGQCYVRYDGSKKAVMRGCAGTMAGDERIKCRSLGSTCEKLLVPTGSNDDQCWTCGHSLCNVNIVSFQLTDETTSWTIYLCAAGGFVVISLVIAASVYCCRRRYQRRMQTDRFRGPNIAGIENESYA</sequence>
<evidence type="ECO:0000313" key="4">
    <source>
        <dbReference type="Proteomes" id="UP000186922"/>
    </source>
</evidence>
<comment type="caution">
    <text evidence="3">The sequence shown here is derived from an EMBL/GenBank/DDBJ whole genome shotgun (WGS) entry which is preliminary data.</text>
</comment>
<gene>
    <name evidence="3" type="primary">RvY_06997</name>
    <name evidence="3" type="synonym">RvY_06997.1</name>
    <name evidence="3" type="ORF">RvY_06997-1</name>
</gene>
<evidence type="ECO:0000256" key="2">
    <source>
        <dbReference type="SAM" id="SignalP"/>
    </source>
</evidence>
<keyword evidence="4" id="KW-1185">Reference proteome</keyword>
<feature type="transmembrane region" description="Helical" evidence="1">
    <location>
        <begin position="139"/>
        <end position="163"/>
    </location>
</feature>
<keyword evidence="2" id="KW-0732">Signal</keyword>
<accession>A0A1D1VA22</accession>
<evidence type="ECO:0000256" key="1">
    <source>
        <dbReference type="SAM" id="Phobius"/>
    </source>
</evidence>
<name>A0A1D1VA22_RAMVA</name>
<organism evidence="3 4">
    <name type="scientific">Ramazzottius varieornatus</name>
    <name type="common">Water bear</name>
    <name type="synonym">Tardigrade</name>
    <dbReference type="NCBI Taxonomy" id="947166"/>
    <lineage>
        <taxon>Eukaryota</taxon>
        <taxon>Metazoa</taxon>
        <taxon>Ecdysozoa</taxon>
        <taxon>Tardigrada</taxon>
        <taxon>Eutardigrada</taxon>
        <taxon>Parachela</taxon>
        <taxon>Hypsibioidea</taxon>
        <taxon>Ramazzottiidae</taxon>
        <taxon>Ramazzottius</taxon>
    </lineage>
</organism>
<protein>
    <recommendedName>
        <fullName evidence="5">Protein quiver</fullName>
    </recommendedName>
</protein>
<feature type="chain" id="PRO_5008898204" description="Protein quiver" evidence="2">
    <location>
        <begin position="32"/>
        <end position="190"/>
    </location>
</feature>
<dbReference type="Proteomes" id="UP000186922">
    <property type="component" value="Unassembled WGS sequence"/>
</dbReference>
<feature type="signal peptide" evidence="2">
    <location>
        <begin position="1"/>
        <end position="31"/>
    </location>
</feature>
<reference evidence="3 4" key="1">
    <citation type="journal article" date="2016" name="Nat. Commun.">
        <title>Extremotolerant tardigrade genome and improved radiotolerance of human cultured cells by tardigrade-unique protein.</title>
        <authorList>
            <person name="Hashimoto T."/>
            <person name="Horikawa D.D."/>
            <person name="Saito Y."/>
            <person name="Kuwahara H."/>
            <person name="Kozuka-Hata H."/>
            <person name="Shin-I T."/>
            <person name="Minakuchi Y."/>
            <person name="Ohishi K."/>
            <person name="Motoyama A."/>
            <person name="Aizu T."/>
            <person name="Enomoto A."/>
            <person name="Kondo K."/>
            <person name="Tanaka S."/>
            <person name="Hara Y."/>
            <person name="Koshikawa S."/>
            <person name="Sagara H."/>
            <person name="Miura T."/>
            <person name="Yokobori S."/>
            <person name="Miyagawa K."/>
            <person name="Suzuki Y."/>
            <person name="Kubo T."/>
            <person name="Oyama M."/>
            <person name="Kohara Y."/>
            <person name="Fujiyama A."/>
            <person name="Arakawa K."/>
            <person name="Katayama T."/>
            <person name="Toyoda A."/>
            <person name="Kunieda T."/>
        </authorList>
    </citation>
    <scope>NUCLEOTIDE SEQUENCE [LARGE SCALE GENOMIC DNA]</scope>
    <source>
        <strain evidence="3 4">YOKOZUNA-1</strain>
    </source>
</reference>
<evidence type="ECO:0008006" key="5">
    <source>
        <dbReference type="Google" id="ProtNLM"/>
    </source>
</evidence>
<keyword evidence="1" id="KW-1133">Transmembrane helix</keyword>
<dbReference type="AlphaFoldDB" id="A0A1D1VA22"/>
<keyword evidence="1" id="KW-0812">Transmembrane</keyword>
<proteinExistence type="predicted"/>
<dbReference type="EMBL" id="BDGG01000003">
    <property type="protein sequence ID" value="GAU95368.1"/>
    <property type="molecule type" value="Genomic_DNA"/>
</dbReference>
<keyword evidence="1" id="KW-0472">Membrane</keyword>